<evidence type="ECO:0000313" key="2">
    <source>
        <dbReference type="Proteomes" id="UP000574104"/>
    </source>
</evidence>
<dbReference type="Proteomes" id="UP000574104">
    <property type="component" value="Unassembled WGS sequence"/>
</dbReference>
<reference evidence="1 2" key="1">
    <citation type="submission" date="2020-03" db="EMBL/GenBank/DDBJ databases">
        <title>Soil Listeria distribution.</title>
        <authorList>
            <person name="Liao J."/>
            <person name="Wiedmann M."/>
        </authorList>
    </citation>
    <scope>NUCLEOTIDE SEQUENCE [LARGE SCALE GENOMIC DNA]</scope>
    <source>
        <strain evidence="1 2">FSL L7-1299</strain>
    </source>
</reference>
<dbReference type="AlphaFoldDB" id="A0A842ABI6"/>
<protein>
    <submittedName>
        <fullName evidence="1">Uncharacterized protein</fullName>
    </submittedName>
</protein>
<organism evidence="1 2">
    <name type="scientific">Listeria booriae</name>
    <dbReference type="NCBI Taxonomy" id="1552123"/>
    <lineage>
        <taxon>Bacteria</taxon>
        <taxon>Bacillati</taxon>
        <taxon>Bacillota</taxon>
        <taxon>Bacilli</taxon>
        <taxon>Bacillales</taxon>
        <taxon>Listeriaceae</taxon>
        <taxon>Listeria</taxon>
    </lineage>
</organism>
<dbReference type="EMBL" id="JAARSH010000005">
    <property type="protein sequence ID" value="MBC1616396.1"/>
    <property type="molecule type" value="Genomic_DNA"/>
</dbReference>
<accession>A0A842ABI6</accession>
<comment type="caution">
    <text evidence="1">The sequence shown here is derived from an EMBL/GenBank/DDBJ whole genome shotgun (WGS) entry which is preliminary data.</text>
</comment>
<sequence length="298" mass="34646">MIFKRHWLAKKPKDFFENFWPEAEGYPLAIDWAKAGSDLSSRATVVNHLPPSWLKLSEAERVFYRNAFNEELAIEVEGIRVQPESYTDQELQFYVDGKFVGTSKDLSFTKEETKLEKLEISEELHERITLGLTQVPNYDDSELVTLFNVISVISLEDLKKDGLGVQDVYDLAMGNYTVKPKFEVGKYYYSCRAIFKVIGLKDNGVAAMFLYGGKKYVREGIFQYESPRFMQARPAKKNEIKLFNRAEQFQKQARELNEFKFGDVVRRAQGEPFYFRETHEGEEPTLTLICTKEKRCDL</sequence>
<gene>
    <name evidence="1" type="ORF">HB904_09360</name>
</gene>
<proteinExistence type="predicted"/>
<evidence type="ECO:0000313" key="1">
    <source>
        <dbReference type="EMBL" id="MBC1616396.1"/>
    </source>
</evidence>
<name>A0A842ABI6_9LIST</name>
<dbReference type="RefSeq" id="WP_185434376.1">
    <property type="nucleotide sequence ID" value="NZ_JAARSH010000005.1"/>
</dbReference>